<dbReference type="AlphaFoldDB" id="A0A101SN73"/>
<dbReference type="RefSeq" id="WP_055634853.1">
    <property type="nucleotide sequence ID" value="NZ_JBIRRP010000025.1"/>
</dbReference>
<sequence>MDHPTALAGYAMPGHGIAPAEHLLGLPGFWPAYYGPVWDAFADDPEPFGADHADVDAAAEALYEGTDVWPAYRIPLPRGRTVWVVHRNFPDDSGTDYLLTEPGLPRERELAAIEGHFRGPGLSWPDLVALAHAAPADAEGVRDPDRRLLLLLPAYGDAGTPVEEALERIAAALVAVGVDPRAAPAAAGRFLDHPFWESPYWPGPGGSPLSGGSGAHPPLREALLSAPPGTP</sequence>
<evidence type="ECO:0000313" key="2">
    <source>
        <dbReference type="EMBL" id="KUN77172.1"/>
    </source>
</evidence>
<dbReference type="Proteomes" id="UP000052982">
    <property type="component" value="Unassembled WGS sequence"/>
</dbReference>
<dbReference type="STRING" id="1943.AQJ64_34745"/>
<comment type="caution">
    <text evidence="2">The sequence shown here is derived from an EMBL/GenBank/DDBJ whole genome shotgun (WGS) entry which is preliminary data.</text>
</comment>
<protein>
    <submittedName>
        <fullName evidence="2">Uncharacterized protein</fullName>
    </submittedName>
</protein>
<accession>A0A101SN73</accession>
<reference evidence="2 3" key="1">
    <citation type="submission" date="2015-10" db="EMBL/GenBank/DDBJ databases">
        <title>Draft genome sequence of Streptomyces griseoruber DSM 40281, type strain for the species Streptomyces griseoruber.</title>
        <authorList>
            <person name="Ruckert C."/>
            <person name="Winkler A."/>
            <person name="Kalinowski J."/>
            <person name="Kampfer P."/>
            <person name="Glaeser S."/>
        </authorList>
    </citation>
    <scope>NUCLEOTIDE SEQUENCE [LARGE SCALE GENOMIC DNA]</scope>
    <source>
        <strain evidence="2 3">DSM 40281</strain>
    </source>
</reference>
<evidence type="ECO:0000256" key="1">
    <source>
        <dbReference type="SAM" id="MobiDB-lite"/>
    </source>
</evidence>
<name>A0A101SN73_9ACTN</name>
<gene>
    <name evidence="2" type="ORF">AQJ64_34745</name>
</gene>
<feature type="region of interest" description="Disordered" evidence="1">
    <location>
        <begin position="202"/>
        <end position="231"/>
    </location>
</feature>
<keyword evidence="3" id="KW-1185">Reference proteome</keyword>
<dbReference type="EMBL" id="LMWW01000062">
    <property type="protein sequence ID" value="KUN77172.1"/>
    <property type="molecule type" value="Genomic_DNA"/>
</dbReference>
<proteinExistence type="predicted"/>
<evidence type="ECO:0000313" key="3">
    <source>
        <dbReference type="Proteomes" id="UP000052982"/>
    </source>
</evidence>
<organism evidence="2 3">
    <name type="scientific">Streptomyces griseoruber</name>
    <dbReference type="NCBI Taxonomy" id="1943"/>
    <lineage>
        <taxon>Bacteria</taxon>
        <taxon>Bacillati</taxon>
        <taxon>Actinomycetota</taxon>
        <taxon>Actinomycetes</taxon>
        <taxon>Kitasatosporales</taxon>
        <taxon>Streptomycetaceae</taxon>
        <taxon>Streptomyces</taxon>
    </lineage>
</organism>
<feature type="compositionally biased region" description="Gly residues" evidence="1">
    <location>
        <begin position="203"/>
        <end position="214"/>
    </location>
</feature>
<dbReference type="OrthoDB" id="3295168at2"/>